<feature type="non-terminal residue" evidence="3">
    <location>
        <position position="148"/>
    </location>
</feature>
<dbReference type="InterPro" id="IPR011992">
    <property type="entry name" value="EF-hand-dom_pair"/>
</dbReference>
<dbReference type="EMBL" id="BRXZ01004410">
    <property type="protein sequence ID" value="GMH48318.1"/>
    <property type="molecule type" value="Genomic_DNA"/>
</dbReference>
<comment type="caution">
    <text evidence="3">The sequence shown here is derived from an EMBL/GenBank/DDBJ whole genome shotgun (WGS) entry which is preliminary data.</text>
</comment>
<dbReference type="PROSITE" id="PS50222">
    <property type="entry name" value="EF_HAND_2"/>
    <property type="match status" value="2"/>
</dbReference>
<feature type="domain" description="EF-hand" evidence="2">
    <location>
        <begin position="31"/>
        <end position="66"/>
    </location>
</feature>
<dbReference type="SUPFAM" id="SSF47473">
    <property type="entry name" value="EF-hand"/>
    <property type="match status" value="1"/>
</dbReference>
<sequence length="148" mass="16703">MPRTFLSHSVSRWLALHHNKSLHVTTSIPSSRITSLAAIYQHMDADGSGELEIDELQKALEGLCYNEVKAQEILAKFELMDADGSGSIDFEEFASVMTSEENGADEIMTLEDERDVGIQHQAFYEFATTYRREMLLEEIEREGGNDVD</sequence>
<dbReference type="OrthoDB" id="206543at2759"/>
<dbReference type="Proteomes" id="UP001165082">
    <property type="component" value="Unassembled WGS sequence"/>
</dbReference>
<reference evidence="3" key="1">
    <citation type="submission" date="2022-07" db="EMBL/GenBank/DDBJ databases">
        <title>Genome analysis of Parmales, a sister group of diatoms, reveals the evolutionary specialization of diatoms from phago-mixotrophs to photoautotrophs.</title>
        <authorList>
            <person name="Ban H."/>
            <person name="Sato S."/>
            <person name="Yoshikawa S."/>
            <person name="Kazumasa Y."/>
            <person name="Nakamura Y."/>
            <person name="Ichinomiya M."/>
            <person name="Saitoh K."/>
            <person name="Sato N."/>
            <person name="Blanc-Mathieu R."/>
            <person name="Endo H."/>
            <person name="Kuwata A."/>
            <person name="Ogata H."/>
        </authorList>
    </citation>
    <scope>NUCLEOTIDE SEQUENCE</scope>
</reference>
<evidence type="ECO:0000313" key="4">
    <source>
        <dbReference type="Proteomes" id="UP001165082"/>
    </source>
</evidence>
<protein>
    <recommendedName>
        <fullName evidence="2">EF-hand domain-containing protein</fullName>
    </recommendedName>
</protein>
<dbReference type="Pfam" id="PF13499">
    <property type="entry name" value="EF-hand_7"/>
    <property type="match status" value="1"/>
</dbReference>
<gene>
    <name evidence="3" type="ORF">TrRE_jg959</name>
</gene>
<organism evidence="3 4">
    <name type="scientific">Triparma retinervis</name>
    <dbReference type="NCBI Taxonomy" id="2557542"/>
    <lineage>
        <taxon>Eukaryota</taxon>
        <taxon>Sar</taxon>
        <taxon>Stramenopiles</taxon>
        <taxon>Ochrophyta</taxon>
        <taxon>Bolidophyceae</taxon>
        <taxon>Parmales</taxon>
        <taxon>Triparmaceae</taxon>
        <taxon>Triparma</taxon>
    </lineage>
</organism>
<dbReference type="CDD" id="cd00051">
    <property type="entry name" value="EFh"/>
    <property type="match status" value="1"/>
</dbReference>
<name>A0A9W7DMB3_9STRA</name>
<evidence type="ECO:0000256" key="1">
    <source>
        <dbReference type="ARBA" id="ARBA00022837"/>
    </source>
</evidence>
<proteinExistence type="predicted"/>
<evidence type="ECO:0000259" key="2">
    <source>
        <dbReference type="PROSITE" id="PS50222"/>
    </source>
</evidence>
<dbReference type="InterPro" id="IPR002048">
    <property type="entry name" value="EF_hand_dom"/>
</dbReference>
<feature type="domain" description="EF-hand" evidence="2">
    <location>
        <begin position="68"/>
        <end position="103"/>
    </location>
</feature>
<dbReference type="AlphaFoldDB" id="A0A9W7DMB3"/>
<dbReference type="GO" id="GO:0005509">
    <property type="term" value="F:calcium ion binding"/>
    <property type="evidence" value="ECO:0007669"/>
    <property type="project" value="InterPro"/>
</dbReference>
<dbReference type="PROSITE" id="PS00018">
    <property type="entry name" value="EF_HAND_1"/>
    <property type="match status" value="2"/>
</dbReference>
<evidence type="ECO:0000313" key="3">
    <source>
        <dbReference type="EMBL" id="GMH48318.1"/>
    </source>
</evidence>
<accession>A0A9W7DMB3</accession>
<dbReference type="Gene3D" id="1.10.238.10">
    <property type="entry name" value="EF-hand"/>
    <property type="match status" value="1"/>
</dbReference>
<keyword evidence="1" id="KW-0106">Calcium</keyword>
<keyword evidence="4" id="KW-1185">Reference proteome</keyword>
<dbReference type="SMART" id="SM00054">
    <property type="entry name" value="EFh"/>
    <property type="match status" value="2"/>
</dbReference>
<dbReference type="InterPro" id="IPR018247">
    <property type="entry name" value="EF_Hand_1_Ca_BS"/>
</dbReference>